<dbReference type="GO" id="GO:0071004">
    <property type="term" value="C:U2-type prespliceosome"/>
    <property type="evidence" value="ECO:0007669"/>
    <property type="project" value="TreeGrafter"/>
</dbReference>
<dbReference type="GO" id="GO:0005685">
    <property type="term" value="C:U1 snRNP"/>
    <property type="evidence" value="ECO:0007669"/>
    <property type="project" value="TreeGrafter"/>
</dbReference>
<feature type="compositionally biased region" description="Basic and acidic residues" evidence="8">
    <location>
        <begin position="550"/>
        <end position="567"/>
    </location>
</feature>
<dbReference type="OrthoDB" id="4207594at2759"/>
<evidence type="ECO:0000259" key="9">
    <source>
        <dbReference type="PROSITE" id="PS50102"/>
    </source>
</evidence>
<keyword evidence="6" id="KW-0687">Ribonucleoprotein</keyword>
<feature type="domain" description="RRM" evidence="9">
    <location>
        <begin position="138"/>
        <end position="182"/>
    </location>
</feature>
<organism evidence="10 11">
    <name type="scientific">Populus tomentosa</name>
    <name type="common">Chinese white poplar</name>
    <dbReference type="NCBI Taxonomy" id="118781"/>
    <lineage>
        <taxon>Eukaryota</taxon>
        <taxon>Viridiplantae</taxon>
        <taxon>Streptophyta</taxon>
        <taxon>Embryophyta</taxon>
        <taxon>Tracheophyta</taxon>
        <taxon>Spermatophyta</taxon>
        <taxon>Magnoliopsida</taxon>
        <taxon>eudicotyledons</taxon>
        <taxon>Gunneridae</taxon>
        <taxon>Pentapetalae</taxon>
        <taxon>rosids</taxon>
        <taxon>fabids</taxon>
        <taxon>Malpighiales</taxon>
        <taxon>Salicaceae</taxon>
        <taxon>Saliceae</taxon>
        <taxon>Populus</taxon>
    </lineage>
</organism>
<dbReference type="SMART" id="SM00360">
    <property type="entry name" value="RRM"/>
    <property type="match status" value="1"/>
</dbReference>
<reference evidence="10" key="1">
    <citation type="journal article" date="2020" name="bioRxiv">
        <title>Hybrid origin of Populus tomentosa Carr. identified through genome sequencing and phylogenomic analysis.</title>
        <authorList>
            <person name="An X."/>
            <person name="Gao K."/>
            <person name="Chen Z."/>
            <person name="Li J."/>
            <person name="Yang X."/>
            <person name="Yang X."/>
            <person name="Zhou J."/>
            <person name="Guo T."/>
            <person name="Zhao T."/>
            <person name="Huang S."/>
            <person name="Miao D."/>
            <person name="Khan W.U."/>
            <person name="Rao P."/>
            <person name="Ye M."/>
            <person name="Lei B."/>
            <person name="Liao W."/>
            <person name="Wang J."/>
            <person name="Ji L."/>
            <person name="Li Y."/>
            <person name="Guo B."/>
            <person name="Mustafa N.S."/>
            <person name="Li S."/>
            <person name="Yun Q."/>
            <person name="Keller S.R."/>
            <person name="Mao J."/>
            <person name="Zhang R."/>
            <person name="Strauss S.H."/>
        </authorList>
    </citation>
    <scope>NUCLEOTIDE SEQUENCE</scope>
    <source>
        <strain evidence="10">GM15</strain>
        <tissue evidence="10">Leaf</tissue>
    </source>
</reference>
<proteinExistence type="predicted"/>
<comment type="subcellular location">
    <subcellularLocation>
        <location evidence="1">Nucleus speckle</location>
    </subcellularLocation>
    <subcellularLocation>
        <location evidence="2">Nucleus</location>
        <location evidence="2">Nucleoplasm</location>
    </subcellularLocation>
</comment>
<dbReference type="Pfam" id="PF00076">
    <property type="entry name" value="RRM_1"/>
    <property type="match status" value="2"/>
</dbReference>
<protein>
    <recommendedName>
        <fullName evidence="3">U1 small nuclear ribonucleoprotein 70 kDa</fullName>
    </recommendedName>
</protein>
<feature type="compositionally biased region" description="Basic and acidic residues" evidence="8">
    <location>
        <begin position="522"/>
        <end position="534"/>
    </location>
</feature>
<dbReference type="GO" id="GO:0003729">
    <property type="term" value="F:mRNA binding"/>
    <property type="evidence" value="ECO:0007669"/>
    <property type="project" value="TreeGrafter"/>
</dbReference>
<evidence type="ECO:0000256" key="6">
    <source>
        <dbReference type="ARBA" id="ARBA00023274"/>
    </source>
</evidence>
<evidence type="ECO:0000256" key="2">
    <source>
        <dbReference type="ARBA" id="ARBA00004642"/>
    </source>
</evidence>
<evidence type="ECO:0000313" key="11">
    <source>
        <dbReference type="Proteomes" id="UP000886885"/>
    </source>
</evidence>
<dbReference type="InterPro" id="IPR000504">
    <property type="entry name" value="RRM_dom"/>
</dbReference>
<evidence type="ECO:0000256" key="1">
    <source>
        <dbReference type="ARBA" id="ARBA00004324"/>
    </source>
</evidence>
<feature type="compositionally biased region" description="Basic and acidic residues" evidence="8">
    <location>
        <begin position="418"/>
        <end position="511"/>
    </location>
</feature>
<evidence type="ECO:0000256" key="5">
    <source>
        <dbReference type="ARBA" id="ARBA00023242"/>
    </source>
</evidence>
<dbReference type="Proteomes" id="UP000886885">
    <property type="component" value="Chromosome 7D"/>
</dbReference>
<dbReference type="GO" id="GO:0071011">
    <property type="term" value="C:precatalytic spliceosome"/>
    <property type="evidence" value="ECO:0007669"/>
    <property type="project" value="TreeGrafter"/>
</dbReference>
<sequence>MGDYNDAFMRNPNAAVRGSAKGQNRANVLQLKLIGQSHPTGLTANLLKLFEPRPPLEFKPPPEKRKCPPYLGMAQFVSHFAEPGDPEYAPPIKEAETPAERKARIHAARLEKGAEKAAEELQKYDPTNDPNVSGDPYKTLFVARLNYETTESRIKREFESYGPIKRVGIFEYNQAGLVRGYATTFSLTCHAKNLYILFKNICFKNLWIIVNLFFTFELNLNVVMHHSFTCLVTVVRNLWHIFCSTSIAIKKARTPSHCWSAQIGNNSTELQVRMVADKVTNKPRGYAFIEYMHTRDMKAAYKQADGRKLDGRRVLVDVERGRTVPNWRPRRLGGGLGTTRVGGEEVNQKHSGREVQQSGGSSRSEEPRTREDRQTERDREVSRERGRDKERDREKSRERSHDKPRDRDHREDRHHRDRERERDRDKERERGRDRDRDRTRDRGRDRGRDYERDRERDRGRDRDRTRDRERDYEVSDHDRGRSHDRDESKHERDRLGERDYDHAEPEDDRGWYEQPEQGQRLPDAENDPRYDHYEHHRSRGPYDPMDVQGDQDRYDQYPDRDHDRYDQMEDDDYHYDRGTSESREKEREYRRSERSVSRDYDN</sequence>
<gene>
    <name evidence="10" type="ORF">POTOM_028000</name>
</gene>
<feature type="compositionally biased region" description="Basic and acidic residues" evidence="8">
    <location>
        <begin position="574"/>
        <end position="602"/>
    </location>
</feature>
<keyword evidence="11" id="KW-1185">Reference proteome</keyword>
<name>A0A8X7ZP90_POPTO</name>
<feature type="compositionally biased region" description="Basic and acidic residues" evidence="8">
    <location>
        <begin position="342"/>
        <end position="353"/>
    </location>
</feature>
<dbReference type="EMBL" id="JAAWWB010000014">
    <property type="protein sequence ID" value="KAG6766825.1"/>
    <property type="molecule type" value="Genomic_DNA"/>
</dbReference>
<dbReference type="InterPro" id="IPR051183">
    <property type="entry name" value="U1_U11-U12_snRNP_70-35kDa"/>
</dbReference>
<evidence type="ECO:0000256" key="8">
    <source>
        <dbReference type="SAM" id="MobiDB-lite"/>
    </source>
</evidence>
<dbReference type="GO" id="GO:0000398">
    <property type="term" value="P:mRNA splicing, via spliceosome"/>
    <property type="evidence" value="ECO:0007669"/>
    <property type="project" value="TreeGrafter"/>
</dbReference>
<dbReference type="InterPro" id="IPR022023">
    <property type="entry name" value="U1snRNP70_N"/>
</dbReference>
<evidence type="ECO:0000256" key="7">
    <source>
        <dbReference type="PROSITE-ProRule" id="PRU00176"/>
    </source>
</evidence>
<evidence type="ECO:0000313" key="10">
    <source>
        <dbReference type="EMBL" id="KAG6766825.1"/>
    </source>
</evidence>
<keyword evidence="5" id="KW-0539">Nucleus</keyword>
<keyword evidence="4 7" id="KW-0694">RNA-binding</keyword>
<feature type="compositionally biased region" description="Basic and acidic residues" evidence="8">
    <location>
        <begin position="363"/>
        <end position="411"/>
    </location>
</feature>
<evidence type="ECO:0000256" key="3">
    <source>
        <dbReference type="ARBA" id="ARBA00016996"/>
    </source>
</evidence>
<dbReference type="PANTHER" id="PTHR13952">
    <property type="entry name" value="U1 SMALL NUCLEAR RIBONUCLEOPROTEIN 70 KD"/>
    <property type="match status" value="1"/>
</dbReference>
<dbReference type="GO" id="GO:0016607">
    <property type="term" value="C:nuclear speck"/>
    <property type="evidence" value="ECO:0007669"/>
    <property type="project" value="UniProtKB-SubCell"/>
</dbReference>
<dbReference type="PANTHER" id="PTHR13952:SF5">
    <property type="entry name" value="U1 SMALL NUCLEAR RIBONUCLEOPROTEIN 70 KDA"/>
    <property type="match status" value="1"/>
</dbReference>
<comment type="caution">
    <text evidence="10">The sequence shown here is derived from an EMBL/GenBank/DDBJ whole genome shotgun (WGS) entry which is preliminary data.</text>
</comment>
<dbReference type="InterPro" id="IPR034143">
    <property type="entry name" value="snRNP70_RRM"/>
</dbReference>
<dbReference type="Pfam" id="PF12220">
    <property type="entry name" value="U1snRNP70_N"/>
    <property type="match status" value="1"/>
</dbReference>
<dbReference type="PROSITE" id="PS50102">
    <property type="entry name" value="RRM"/>
    <property type="match status" value="2"/>
</dbReference>
<accession>A0A8X7ZP90</accession>
<feature type="domain" description="RRM" evidence="9">
    <location>
        <begin position="271"/>
        <end position="321"/>
    </location>
</feature>
<dbReference type="CDD" id="cd12236">
    <property type="entry name" value="RRM_snRNP70"/>
    <property type="match status" value="1"/>
</dbReference>
<feature type="region of interest" description="Disordered" evidence="8">
    <location>
        <begin position="325"/>
        <end position="602"/>
    </location>
</feature>
<dbReference type="GO" id="GO:0030619">
    <property type="term" value="F:U1 snRNA binding"/>
    <property type="evidence" value="ECO:0007669"/>
    <property type="project" value="InterPro"/>
</dbReference>
<dbReference type="AlphaFoldDB" id="A0A8X7ZP90"/>
<evidence type="ECO:0000256" key="4">
    <source>
        <dbReference type="ARBA" id="ARBA00022884"/>
    </source>
</evidence>
<dbReference type="FunFam" id="3.30.70.330:FF:001585">
    <property type="entry name" value="U1 small nuclear ribonucleoprotein 70 kDa"/>
    <property type="match status" value="1"/>
</dbReference>